<feature type="domain" description="DUF6916" evidence="1">
    <location>
        <begin position="9"/>
        <end position="96"/>
    </location>
</feature>
<dbReference type="InterPro" id="IPR054209">
    <property type="entry name" value="DUF6916"/>
</dbReference>
<dbReference type="Pfam" id="PF21880">
    <property type="entry name" value="DUF6916"/>
    <property type="match status" value="1"/>
</dbReference>
<protein>
    <recommendedName>
        <fullName evidence="1">DUF6916 domain-containing protein</fullName>
    </recommendedName>
</protein>
<name>A0ABP7KJ62_9MICO</name>
<organism evidence="2 3">
    <name type="scientific">Leifsonia kafniensis</name>
    <dbReference type="NCBI Taxonomy" id="475957"/>
    <lineage>
        <taxon>Bacteria</taxon>
        <taxon>Bacillati</taxon>
        <taxon>Actinomycetota</taxon>
        <taxon>Actinomycetes</taxon>
        <taxon>Micrococcales</taxon>
        <taxon>Microbacteriaceae</taxon>
        <taxon>Leifsonia</taxon>
    </lineage>
</organism>
<dbReference type="RefSeq" id="WP_345065520.1">
    <property type="nucleotide sequence ID" value="NZ_BAABCN010000004.1"/>
</dbReference>
<comment type="caution">
    <text evidence="2">The sequence shown here is derived from an EMBL/GenBank/DDBJ whole genome shotgun (WGS) entry which is preliminary data.</text>
</comment>
<reference evidence="3" key="1">
    <citation type="journal article" date="2019" name="Int. J. Syst. Evol. Microbiol.">
        <title>The Global Catalogue of Microorganisms (GCM) 10K type strain sequencing project: providing services to taxonomists for standard genome sequencing and annotation.</title>
        <authorList>
            <consortium name="The Broad Institute Genomics Platform"/>
            <consortium name="The Broad Institute Genome Sequencing Center for Infectious Disease"/>
            <person name="Wu L."/>
            <person name="Ma J."/>
        </authorList>
    </citation>
    <scope>NUCLEOTIDE SEQUENCE [LARGE SCALE GENOMIC DNA]</scope>
    <source>
        <strain evidence="3">JCM 17021</strain>
    </source>
</reference>
<accession>A0ABP7KJ62</accession>
<evidence type="ECO:0000313" key="3">
    <source>
        <dbReference type="Proteomes" id="UP001501803"/>
    </source>
</evidence>
<dbReference type="Proteomes" id="UP001501803">
    <property type="component" value="Unassembled WGS sequence"/>
</dbReference>
<evidence type="ECO:0000313" key="2">
    <source>
        <dbReference type="EMBL" id="GAA3876972.1"/>
    </source>
</evidence>
<sequence length="101" mass="10612">MSATPESDYQHFATRVGATFTVAVEPEGNVDLELVECSPAVTSGGWFSYSLSFRGSAATPLGQGTFIFDAEGLEPSAIFIVPVSSSSLGIVYDAHFTVQEG</sequence>
<keyword evidence="3" id="KW-1185">Reference proteome</keyword>
<proteinExistence type="predicted"/>
<dbReference type="EMBL" id="BAABCN010000004">
    <property type="protein sequence ID" value="GAA3876972.1"/>
    <property type="molecule type" value="Genomic_DNA"/>
</dbReference>
<evidence type="ECO:0000259" key="1">
    <source>
        <dbReference type="Pfam" id="PF21880"/>
    </source>
</evidence>
<gene>
    <name evidence="2" type="ORF">GCM10022381_19400</name>
</gene>